<evidence type="ECO:0000259" key="2">
    <source>
        <dbReference type="Pfam" id="PF20231"/>
    </source>
</evidence>
<dbReference type="VEuPathDB" id="FungiDB:PC9H_000037"/>
<dbReference type="GeneID" id="59369878"/>
<feature type="domain" description="DUF6589" evidence="2">
    <location>
        <begin position="363"/>
        <end position="773"/>
    </location>
</feature>
<organism evidence="3 4">
    <name type="scientific">Pleurotus ostreatus</name>
    <name type="common">Oyster mushroom</name>
    <name type="synonym">White-rot fungus</name>
    <dbReference type="NCBI Taxonomy" id="5322"/>
    <lineage>
        <taxon>Eukaryota</taxon>
        <taxon>Fungi</taxon>
        <taxon>Dikarya</taxon>
        <taxon>Basidiomycota</taxon>
        <taxon>Agaricomycotina</taxon>
        <taxon>Agaricomycetes</taxon>
        <taxon>Agaricomycetidae</taxon>
        <taxon>Agaricales</taxon>
        <taxon>Pleurotineae</taxon>
        <taxon>Pleurotaceae</taxon>
        <taxon>Pleurotus</taxon>
    </lineage>
</organism>
<dbReference type="RefSeq" id="XP_036635545.1">
    <property type="nucleotide sequence ID" value="XM_036769700.1"/>
</dbReference>
<feature type="region of interest" description="Disordered" evidence="1">
    <location>
        <begin position="150"/>
        <end position="198"/>
    </location>
</feature>
<gene>
    <name evidence="3" type="ORF">PC9H_000037</name>
</gene>
<keyword evidence="4" id="KW-1185">Reference proteome</keyword>
<dbReference type="InterPro" id="IPR046496">
    <property type="entry name" value="DUF6589"/>
</dbReference>
<feature type="compositionally biased region" description="Acidic residues" evidence="1">
    <location>
        <begin position="173"/>
        <end position="198"/>
    </location>
</feature>
<name>A0A8H7DYZ8_PLEOS</name>
<dbReference type="Proteomes" id="UP000623687">
    <property type="component" value="Unassembled WGS sequence"/>
</dbReference>
<dbReference type="AlphaFoldDB" id="A0A8H7DYZ8"/>
<evidence type="ECO:0000256" key="1">
    <source>
        <dbReference type="SAM" id="MobiDB-lite"/>
    </source>
</evidence>
<protein>
    <recommendedName>
        <fullName evidence="2">DUF6589 domain-containing protein</fullName>
    </recommendedName>
</protein>
<accession>A0A8H7DYZ8</accession>
<reference evidence="3" key="1">
    <citation type="submission" date="2019-07" db="EMBL/GenBank/DDBJ databases">
        <authorList>
            <person name="Palmer J.M."/>
        </authorList>
    </citation>
    <scope>NUCLEOTIDE SEQUENCE</scope>
    <source>
        <strain evidence="3">PC9</strain>
    </source>
</reference>
<dbReference type="EMBL" id="JACETU010000001">
    <property type="protein sequence ID" value="KAF7439701.1"/>
    <property type="molecule type" value="Genomic_DNA"/>
</dbReference>
<sequence>MVLTTPQLNNVLNTLRDDFNTSPGEVFLLFLCNTANGEDQRGVSAGIIEYAPKILTAMESHQSLSRVFFDKAKELVVCRCTNEVAELSLKVHNGHFNAKTMTEEQIRAYKVGEAVEKTSRLAPVLWQFLMSLLSSDEDIRIRRIELARRRHEKRSGSERKTERSGDIEMSNDGGEEGGEEDNDDDRYFEDSNDEWDDGIDQAMGRRQKLMKIRGLLCASIFLKSTNQHCNAFQSVVGMFLNATNTPETVREFLSSLGVSITTSSINLAVQSLSTGARKRMEELGRSFRVLFAYDNLDMEMKQSVPTVETEQDNLVHLTTGTMLPLHPDVTQEDLDCSEELWERCPPGKPSGVPWMNLAKIHANPADSEGLLQRDRFNRWKFLYDLVHHGPEYFRQFKSNLGSAEVLKAVKPHRTFQVPNRTLDLAPSTPATNARAIEELLAQAGIEEPKEGSNAVNIGNQVLLISGDLLTGERIRSLLVSRSEERTPWRRMQFVVYVMGLFHLKMAAAEAIWRIFIRDKNARQDKTSLMELLSQIRPQETGKLGSKPGFRRMHEAIEHIGTVLRLDCWRLLAVETNEDCKSLDDLADQKPEWKELVEMATKLCRTQVAAPDIEETMRSADEEERDAQHENNLIRQQYFLLYEELSYGMNHGDIDRIESCFVPWIMIFAGCGKHKYAAELQWYLEDVHFRYPPGLKEAVRNNILCNPTGEAGKFRGIDWLVEHNNLYIKRIYGGKYSNHTKEHIISQSPLIQVYKDTRMQFEQMFCLEHKTIRHSPPKMTKTFQILAEYMRKEKVNEVVRGRKTKYMVPDVMGEGLATVFKKRGLSNLVEDGEDEELIELQDDGGLDL</sequence>
<feature type="compositionally biased region" description="Basic and acidic residues" evidence="1">
    <location>
        <begin position="154"/>
        <end position="166"/>
    </location>
</feature>
<dbReference type="OrthoDB" id="4743193at2759"/>
<evidence type="ECO:0000313" key="3">
    <source>
        <dbReference type="EMBL" id="KAF7439701.1"/>
    </source>
</evidence>
<proteinExistence type="predicted"/>
<evidence type="ECO:0000313" key="4">
    <source>
        <dbReference type="Proteomes" id="UP000623687"/>
    </source>
</evidence>
<dbReference type="Pfam" id="PF20231">
    <property type="entry name" value="DUF6589"/>
    <property type="match status" value="1"/>
</dbReference>
<comment type="caution">
    <text evidence="3">The sequence shown here is derived from an EMBL/GenBank/DDBJ whole genome shotgun (WGS) entry which is preliminary data.</text>
</comment>